<feature type="compositionally biased region" description="Pro residues" evidence="1">
    <location>
        <begin position="1"/>
        <end position="17"/>
    </location>
</feature>
<evidence type="ECO:0000256" key="1">
    <source>
        <dbReference type="SAM" id="MobiDB-lite"/>
    </source>
</evidence>
<dbReference type="PANTHER" id="PTHR47365:SF1">
    <property type="entry name" value="F-BOX_KELCH-REPEAT PROTEIN"/>
    <property type="match status" value="1"/>
</dbReference>
<dbReference type="EMBL" id="CM031817">
    <property type="protein sequence ID" value="KAG6641158.1"/>
    <property type="molecule type" value="Genomic_DNA"/>
</dbReference>
<dbReference type="Proteomes" id="UP000811609">
    <property type="component" value="Chromosome 9"/>
</dbReference>
<dbReference type="SUPFAM" id="SSF117281">
    <property type="entry name" value="Kelch motif"/>
    <property type="match status" value="1"/>
</dbReference>
<evidence type="ECO:0000313" key="3">
    <source>
        <dbReference type="Proteomes" id="UP000811609"/>
    </source>
</evidence>
<dbReference type="OrthoDB" id="45365at2759"/>
<dbReference type="AlphaFoldDB" id="A0A8T1PGY3"/>
<keyword evidence="3" id="KW-1185">Reference proteome</keyword>
<dbReference type="InterPro" id="IPR015915">
    <property type="entry name" value="Kelch-typ_b-propeller"/>
</dbReference>
<protein>
    <submittedName>
        <fullName evidence="2">Uncharacterized protein</fullName>
    </submittedName>
</protein>
<gene>
    <name evidence="2" type="ORF">CIPAW_09G053400</name>
</gene>
<accession>A0A8T1PGY3</accession>
<feature type="region of interest" description="Disordered" evidence="1">
    <location>
        <begin position="1"/>
        <end position="24"/>
    </location>
</feature>
<comment type="caution">
    <text evidence="2">The sequence shown here is derived from an EMBL/GenBank/DDBJ whole genome shotgun (WGS) entry which is preliminary data.</text>
</comment>
<organism evidence="2 3">
    <name type="scientific">Carya illinoinensis</name>
    <name type="common">Pecan</name>
    <dbReference type="NCBI Taxonomy" id="32201"/>
    <lineage>
        <taxon>Eukaryota</taxon>
        <taxon>Viridiplantae</taxon>
        <taxon>Streptophyta</taxon>
        <taxon>Embryophyta</taxon>
        <taxon>Tracheophyta</taxon>
        <taxon>Spermatophyta</taxon>
        <taxon>Magnoliopsida</taxon>
        <taxon>eudicotyledons</taxon>
        <taxon>Gunneridae</taxon>
        <taxon>Pentapetalae</taxon>
        <taxon>rosids</taxon>
        <taxon>fabids</taxon>
        <taxon>Fagales</taxon>
        <taxon>Juglandaceae</taxon>
        <taxon>Carya</taxon>
    </lineage>
</organism>
<sequence>MGSLPSPPRPVTPPPSPENSTSNYQVFGSFCPRDQLPNTNRSNSIDSYNPSNNTWSHITSIPGLLENYVLKGFAMVSLRDSIYVIGGRLCHKETAQGSQDSDDYAEEDVKVLPVVLCFNVGSNQWSESCAPLGTPRYDFACSICENKMYLRGLSSAEVYDPEPDIWAPLPNMSILRYKCVGVTWQGKFYVVGGFAEREDSDPGLFMVLRSSADVMWPLDVPPNQIVTMNGRLFRCGDCLNARKGHTEVYDGVNMIWNELDGSERALNVDWRQNQRLYLPMAPIGTHLYFLTGCRTAGDSSRTMSRVHVFDTSAAASKTWRSFEPMEEEGERAL</sequence>
<name>A0A8T1PGY3_CARIL</name>
<reference evidence="2" key="1">
    <citation type="submission" date="2020-12" db="EMBL/GenBank/DDBJ databases">
        <title>WGS assembly of Carya illinoinensis cv. Pawnee.</title>
        <authorList>
            <person name="Platts A."/>
            <person name="Shu S."/>
            <person name="Wright S."/>
            <person name="Barry K."/>
            <person name="Edger P."/>
            <person name="Pires J.C."/>
            <person name="Schmutz J."/>
        </authorList>
    </citation>
    <scope>NUCLEOTIDE SEQUENCE</scope>
    <source>
        <tissue evidence="2">Leaf</tissue>
    </source>
</reference>
<dbReference type="Gene3D" id="2.120.10.80">
    <property type="entry name" value="Kelch-type beta propeller"/>
    <property type="match status" value="1"/>
</dbReference>
<evidence type="ECO:0000313" key="2">
    <source>
        <dbReference type="EMBL" id="KAG6641158.1"/>
    </source>
</evidence>
<proteinExistence type="predicted"/>
<dbReference type="PANTHER" id="PTHR47365">
    <property type="entry name" value="PLANT PROTEIN, PUTATIVE-RELATED"/>
    <property type="match status" value="1"/>
</dbReference>